<dbReference type="Proteomes" id="UP000271889">
    <property type="component" value="Unassembled WGS sequence"/>
</dbReference>
<evidence type="ECO:0000313" key="1">
    <source>
        <dbReference type="EMBL" id="VDK56416.1"/>
    </source>
</evidence>
<organism evidence="1 2">
    <name type="scientific">Cylicostephanus goldi</name>
    <name type="common">Nematode worm</name>
    <dbReference type="NCBI Taxonomy" id="71465"/>
    <lineage>
        <taxon>Eukaryota</taxon>
        <taxon>Metazoa</taxon>
        <taxon>Ecdysozoa</taxon>
        <taxon>Nematoda</taxon>
        <taxon>Chromadorea</taxon>
        <taxon>Rhabditida</taxon>
        <taxon>Rhabditina</taxon>
        <taxon>Rhabditomorpha</taxon>
        <taxon>Strongyloidea</taxon>
        <taxon>Strongylidae</taxon>
        <taxon>Cylicostephanus</taxon>
    </lineage>
</organism>
<sequence>MGPTEQKDLPLPLETRPWIEKGLAALKEKDPKPIYRPPQSEKTKQRKTHFAEKTVEHTFFDDLQTSLIVKVNEQPLLSPNNVLPHSILDK</sequence>
<evidence type="ECO:0000313" key="2">
    <source>
        <dbReference type="Proteomes" id="UP000271889"/>
    </source>
</evidence>
<dbReference type="EMBL" id="UYRV01009327">
    <property type="protein sequence ID" value="VDK56416.1"/>
    <property type="molecule type" value="Genomic_DNA"/>
</dbReference>
<dbReference type="OrthoDB" id="5847145at2759"/>
<dbReference type="AlphaFoldDB" id="A0A3P6R0T8"/>
<accession>A0A3P6R0T8</accession>
<keyword evidence="2" id="KW-1185">Reference proteome</keyword>
<gene>
    <name evidence="1" type="ORF">CGOC_LOCUS3646</name>
</gene>
<name>A0A3P6R0T8_CYLGO</name>
<proteinExistence type="predicted"/>
<protein>
    <submittedName>
        <fullName evidence="1">Uncharacterized protein</fullName>
    </submittedName>
</protein>
<reference evidence="1 2" key="1">
    <citation type="submission" date="2018-11" db="EMBL/GenBank/DDBJ databases">
        <authorList>
            <consortium name="Pathogen Informatics"/>
        </authorList>
    </citation>
    <scope>NUCLEOTIDE SEQUENCE [LARGE SCALE GENOMIC DNA]</scope>
</reference>